<dbReference type="EMBL" id="JASFZW010000006">
    <property type="protein sequence ID" value="KAK2077643.1"/>
    <property type="molecule type" value="Genomic_DNA"/>
</dbReference>
<evidence type="ECO:0000256" key="6">
    <source>
        <dbReference type="ARBA" id="ARBA00023034"/>
    </source>
</evidence>
<proteinExistence type="inferred from homology"/>
<dbReference type="GO" id="GO:0070765">
    <property type="term" value="C:gamma-secretase complex"/>
    <property type="evidence" value="ECO:0007669"/>
    <property type="project" value="TreeGrafter"/>
</dbReference>
<dbReference type="GO" id="GO:0007219">
    <property type="term" value="P:Notch signaling pathway"/>
    <property type="evidence" value="ECO:0007669"/>
    <property type="project" value="UniProtKB-KW"/>
</dbReference>
<evidence type="ECO:0000256" key="9">
    <source>
        <dbReference type="SAM" id="MobiDB-lite"/>
    </source>
</evidence>
<comment type="domain">
    <text evidence="8">The PAL motif is required for normal active site conformation.</text>
</comment>
<dbReference type="InterPro" id="IPR001108">
    <property type="entry name" value="Peptidase_A22A"/>
</dbReference>
<comment type="subunit">
    <text evidence="8">Homodimer.</text>
</comment>
<dbReference type="Pfam" id="PF01080">
    <property type="entry name" value="Presenilin"/>
    <property type="match status" value="1"/>
</dbReference>
<feature type="transmembrane region" description="Helical" evidence="8">
    <location>
        <begin position="12"/>
        <end position="34"/>
    </location>
</feature>
<evidence type="ECO:0000256" key="4">
    <source>
        <dbReference type="ARBA" id="ARBA00022976"/>
    </source>
</evidence>
<feature type="transmembrane region" description="Helical" evidence="8">
    <location>
        <begin position="362"/>
        <end position="385"/>
    </location>
</feature>
<keyword evidence="6 8" id="KW-0333">Golgi apparatus</keyword>
<evidence type="ECO:0000313" key="11">
    <source>
        <dbReference type="Proteomes" id="UP001255856"/>
    </source>
</evidence>
<keyword evidence="4 8" id="KW-0914">Notch signaling pathway</keyword>
<evidence type="ECO:0000256" key="2">
    <source>
        <dbReference type="ARBA" id="ARBA00022692"/>
    </source>
</evidence>
<dbReference type="PANTHER" id="PTHR10202">
    <property type="entry name" value="PRESENILIN"/>
    <property type="match status" value="1"/>
</dbReference>
<feature type="transmembrane region" description="Helical" evidence="8">
    <location>
        <begin position="133"/>
        <end position="153"/>
    </location>
</feature>
<evidence type="ECO:0000256" key="1">
    <source>
        <dbReference type="ARBA" id="ARBA00008604"/>
    </source>
</evidence>
<dbReference type="InterPro" id="IPR006639">
    <property type="entry name" value="Preselin/SPP"/>
</dbReference>
<dbReference type="GO" id="GO:0005789">
    <property type="term" value="C:endoplasmic reticulum membrane"/>
    <property type="evidence" value="ECO:0007669"/>
    <property type="project" value="UniProtKB-SubCell"/>
</dbReference>
<comment type="function">
    <text evidence="8">Probable subunit of the gamma-secretase complex, an endoprotease complex that catalyzes the intramembrane cleavage of integral membrane proteins such as Notch receptors.</text>
</comment>
<keyword evidence="7 8" id="KW-0472">Membrane</keyword>
<dbReference type="InterPro" id="IPR042524">
    <property type="entry name" value="Presenilin_C"/>
</dbReference>
<reference evidence="10" key="1">
    <citation type="submission" date="2021-01" db="EMBL/GenBank/DDBJ databases">
        <authorList>
            <person name="Eckstrom K.M.E."/>
        </authorList>
    </citation>
    <scope>NUCLEOTIDE SEQUENCE</scope>
    <source>
        <strain evidence="10">UVCC 0001</strain>
    </source>
</reference>
<dbReference type="GO" id="GO:0042500">
    <property type="term" value="F:aspartic endopeptidase activity, intramembrane cleaving"/>
    <property type="evidence" value="ECO:0007669"/>
    <property type="project" value="InterPro"/>
</dbReference>
<evidence type="ECO:0000313" key="10">
    <source>
        <dbReference type="EMBL" id="KAK2077643.1"/>
    </source>
</evidence>
<organism evidence="10 11">
    <name type="scientific">Prototheca wickerhamii</name>
    <dbReference type="NCBI Taxonomy" id="3111"/>
    <lineage>
        <taxon>Eukaryota</taxon>
        <taxon>Viridiplantae</taxon>
        <taxon>Chlorophyta</taxon>
        <taxon>core chlorophytes</taxon>
        <taxon>Trebouxiophyceae</taxon>
        <taxon>Chlorellales</taxon>
        <taxon>Chlorellaceae</taxon>
        <taxon>Prototheca</taxon>
    </lineage>
</organism>
<dbReference type="Proteomes" id="UP001255856">
    <property type="component" value="Unassembled WGS sequence"/>
</dbReference>
<comment type="caution">
    <text evidence="10">The sequence shown here is derived from an EMBL/GenBank/DDBJ whole genome shotgun (WGS) entry which is preliminary data.</text>
</comment>
<evidence type="ECO:0000256" key="7">
    <source>
        <dbReference type="ARBA" id="ARBA00023136"/>
    </source>
</evidence>
<keyword evidence="3 8" id="KW-0256">Endoplasmic reticulum</keyword>
<evidence type="ECO:0000256" key="8">
    <source>
        <dbReference type="RuleBase" id="RU361148"/>
    </source>
</evidence>
<keyword evidence="8" id="KW-0378">Hydrolase</keyword>
<feature type="transmembrane region" description="Helical" evidence="8">
    <location>
        <begin position="182"/>
        <end position="203"/>
    </location>
</feature>
<name>A0AAD9ML72_PROWI</name>
<feature type="transmembrane region" description="Helical" evidence="8">
    <location>
        <begin position="160"/>
        <end position="176"/>
    </location>
</feature>
<evidence type="ECO:0000256" key="5">
    <source>
        <dbReference type="ARBA" id="ARBA00022989"/>
    </source>
</evidence>
<dbReference type="Gene3D" id="1.10.472.100">
    <property type="entry name" value="Presenilin"/>
    <property type="match status" value="1"/>
</dbReference>
<keyword evidence="8" id="KW-0645">Protease</keyword>
<keyword evidence="2 8" id="KW-0812">Transmembrane</keyword>
<dbReference type="AlphaFoldDB" id="A0AAD9ML72"/>
<feature type="transmembrane region" description="Helical" evidence="8">
    <location>
        <begin position="68"/>
        <end position="89"/>
    </location>
</feature>
<accession>A0AAD9ML72</accession>
<gene>
    <name evidence="10" type="ORF">QBZ16_004489</name>
</gene>
<dbReference type="SMART" id="SM00730">
    <property type="entry name" value="PSN"/>
    <property type="match status" value="1"/>
</dbReference>
<keyword evidence="5 8" id="KW-1133">Transmembrane helix</keyword>
<feature type="transmembrane region" description="Helical" evidence="8">
    <location>
        <begin position="391"/>
        <end position="411"/>
    </location>
</feature>
<feature type="region of interest" description="Disordered" evidence="9">
    <location>
        <begin position="264"/>
        <end position="307"/>
    </location>
</feature>
<dbReference type="GO" id="GO:0016485">
    <property type="term" value="P:protein processing"/>
    <property type="evidence" value="ECO:0007669"/>
    <property type="project" value="InterPro"/>
</dbReference>
<feature type="transmembrane region" description="Helical" evidence="8">
    <location>
        <begin position="96"/>
        <end position="121"/>
    </location>
</feature>
<comment type="subcellular location">
    <subcellularLocation>
        <location evidence="8">Endoplasmic reticulum membrane</location>
        <topology evidence="8">Multi-pass membrane protein</topology>
    </subcellularLocation>
    <subcellularLocation>
        <location evidence="8">Golgi apparatus membrane</location>
        <topology evidence="8">Multi-pass membrane protein</topology>
    </subcellularLocation>
</comment>
<dbReference type="PRINTS" id="PR01072">
    <property type="entry name" value="PRESENILIN"/>
</dbReference>
<evidence type="ECO:0000256" key="3">
    <source>
        <dbReference type="ARBA" id="ARBA00022824"/>
    </source>
</evidence>
<dbReference type="GO" id="GO:0006509">
    <property type="term" value="P:membrane protein ectodomain proteolysis"/>
    <property type="evidence" value="ECO:0007669"/>
    <property type="project" value="TreeGrafter"/>
</dbReference>
<dbReference type="PANTHER" id="PTHR10202:SF13">
    <property type="entry name" value="PRESENILIN HOMOLOG"/>
    <property type="match status" value="1"/>
</dbReference>
<dbReference type="EC" id="3.4.23.-" evidence="8"/>
<comment type="similarity">
    <text evidence="1 8">Belongs to the peptidase A22A family.</text>
</comment>
<sequence length="425" mass="43672">MAESIIDDLGREVTAILGPVTLCIAITVVLVRVLNPAGSTNPTAVGLATAFYSESVADSPWEKFAGGLANALVFVVAIGLMTFVLVYAFKKGYASWIVAYMGFAAFGLFFLLDGFIALGLLQRAGVAWDWPSLLAIAFNSAAVGALTLFAFPAPLLVKQGYLVALAVGTAFVFTFVPEWTTWLLLIAMALYDLVAVLAPWGPLKMLVELAEERDEPIPALVYSARPVGGAGTGAQAWSSAPIGPGGEAGGAARALATRALLPPNGDAEEGRGLAASEQGGRSGIGADDGAAVRHSPTAAQPAEPEDEAAALLPPEGAAADRPSSSAPPASDAEFELPDAIRLGLGDFIFYSVMIGRASMHSALAAAACYVAVAAGLVCTLAWLAVSQHALPALPISIALGVLVFAGNQLALEPMALPWALRGLVF</sequence>
<keyword evidence="11" id="KW-1185">Reference proteome</keyword>
<protein>
    <recommendedName>
        <fullName evidence="8">Presenilin</fullName>
        <ecNumber evidence="8">3.4.23.-</ecNumber>
    </recommendedName>
</protein>
<dbReference type="GO" id="GO:0000139">
    <property type="term" value="C:Golgi membrane"/>
    <property type="evidence" value="ECO:0007669"/>
    <property type="project" value="UniProtKB-SubCell"/>
</dbReference>